<evidence type="ECO:0000313" key="1">
    <source>
        <dbReference type="EMBL" id="KAE8412400.1"/>
    </source>
</evidence>
<reference evidence="1 2" key="1">
    <citation type="submission" date="2019-04" db="EMBL/GenBank/DDBJ databases">
        <authorList>
            <consortium name="DOE Joint Genome Institute"/>
            <person name="Mondo S."/>
            <person name="Kjaerbolling I."/>
            <person name="Vesth T."/>
            <person name="Frisvad J.C."/>
            <person name="Nybo J.L."/>
            <person name="Theobald S."/>
            <person name="Kildgaard S."/>
            <person name="Isbrandt T."/>
            <person name="Kuo A."/>
            <person name="Sato A."/>
            <person name="Lyhne E.K."/>
            <person name="Kogle M.E."/>
            <person name="Wiebenga A."/>
            <person name="Kun R.S."/>
            <person name="Lubbers R.J."/>
            <person name="Makela M.R."/>
            <person name="Barry K."/>
            <person name="Chovatia M."/>
            <person name="Clum A."/>
            <person name="Daum C."/>
            <person name="Haridas S."/>
            <person name="He G."/>
            <person name="LaButti K."/>
            <person name="Lipzen A."/>
            <person name="Riley R."/>
            <person name="Salamov A."/>
            <person name="Simmons B.A."/>
            <person name="Magnuson J.K."/>
            <person name="Henrissat B."/>
            <person name="Mortensen U.H."/>
            <person name="Larsen T.O."/>
            <person name="Devries R.P."/>
            <person name="Grigoriev I.V."/>
            <person name="Machida M."/>
            <person name="Baker S.E."/>
            <person name="Andersen M.R."/>
            <person name="Cantor M.N."/>
            <person name="Hua S.X."/>
        </authorList>
    </citation>
    <scope>NUCLEOTIDE SEQUENCE [LARGE SCALE GENOMIC DNA]</scope>
    <source>
        <strain evidence="1 2">CBS 117616</strain>
    </source>
</reference>
<keyword evidence="2" id="KW-1185">Reference proteome</keyword>
<dbReference type="EMBL" id="ML735836">
    <property type="protein sequence ID" value="KAE8412400.1"/>
    <property type="molecule type" value="Genomic_DNA"/>
</dbReference>
<sequence>MRWGKEKKKGFLASPSFVLPCPRVRCHDSCFKNSMPCLDVSTTACIYKSTDKVVCCPWLSMGRELVNKLNLGTETQRRDHYAQSRDLAAGLTSMISPCCRSSSFTLLFACKVDSHISQTTRVRFHQLFHPALGSLSPEIIYFRATVHTQPLSKPSPSLFEGSLLIISTWERSAELLVVLMTKVPVARRLTELT</sequence>
<protein>
    <submittedName>
        <fullName evidence="1">Uncharacterized protein</fullName>
    </submittedName>
</protein>
<gene>
    <name evidence="1" type="ORF">BDV36DRAFT_271656</name>
</gene>
<accession>A0ABQ6W5V7</accession>
<organism evidence="1 2">
    <name type="scientific">Aspergillus pseudocaelatus</name>
    <dbReference type="NCBI Taxonomy" id="1825620"/>
    <lineage>
        <taxon>Eukaryota</taxon>
        <taxon>Fungi</taxon>
        <taxon>Dikarya</taxon>
        <taxon>Ascomycota</taxon>
        <taxon>Pezizomycotina</taxon>
        <taxon>Eurotiomycetes</taxon>
        <taxon>Eurotiomycetidae</taxon>
        <taxon>Eurotiales</taxon>
        <taxon>Aspergillaceae</taxon>
        <taxon>Aspergillus</taxon>
        <taxon>Aspergillus subgen. Circumdati</taxon>
    </lineage>
</organism>
<dbReference type="Proteomes" id="UP000325395">
    <property type="component" value="Unassembled WGS sequence"/>
</dbReference>
<name>A0ABQ6W5V7_9EURO</name>
<proteinExistence type="predicted"/>
<evidence type="ECO:0000313" key="2">
    <source>
        <dbReference type="Proteomes" id="UP000325395"/>
    </source>
</evidence>